<reference evidence="2" key="1">
    <citation type="submission" date="2024-05" db="EMBL/GenBank/DDBJ databases">
        <title>Planctomycetes of the genus Singulisphaera possess chitinolytic capabilities.</title>
        <authorList>
            <person name="Ivanova A."/>
        </authorList>
    </citation>
    <scope>NUCLEOTIDE SEQUENCE</scope>
    <source>
        <strain evidence="2">Ch08T</strain>
    </source>
</reference>
<evidence type="ECO:0000313" key="2">
    <source>
        <dbReference type="EMBL" id="XBH05726.1"/>
    </source>
</evidence>
<name>A0AAU7CKP2_9BACT</name>
<dbReference type="Pfam" id="PF06074">
    <property type="entry name" value="Portal_Mu"/>
    <property type="match status" value="1"/>
</dbReference>
<dbReference type="RefSeq" id="WP_406698575.1">
    <property type="nucleotide sequence ID" value="NZ_CP155447.1"/>
</dbReference>
<accession>A0AAU7CKP2</accession>
<dbReference type="AlphaFoldDB" id="A0AAU7CKP2"/>
<feature type="compositionally biased region" description="Low complexity" evidence="1">
    <location>
        <begin position="501"/>
        <end position="524"/>
    </location>
</feature>
<feature type="compositionally biased region" description="Low complexity" evidence="1">
    <location>
        <begin position="477"/>
        <end position="488"/>
    </location>
</feature>
<sequence>MSYFGSTVYTTGYSEGSPVIGEPIKNPRPEQEYIAAGPGRLTPAIPQILGKEFDDVTRNFGSHPYEVMLTDPAVYSSYLALKLAILSGPIQIQPRIKPLGYRYSPPATRKQRPAKPGKVLSGDEAQAQEVADFCERELARLRTPIKATLLQMYDCMGMGSKLAEPTRELCESGPDKGRLGLKSVKVKPEWAWQYVVDAFMNVVGIITFVPSGVKGSESGFLILPPEKFAIMTWLPKDNDPRGTSALRAAYDWWNLKQQVKPYYYAHLQRFGSPSLDGVLSENDTAPGPAVDSVTGQEIPGKIVSPGQRYASQLVAFANNTVVVRPAGSELHVIEPKSNGEAFLNGFNLFDQQICLAIGLQTRASLEAKHGSKADSETAENTRGLVIDYGREAGSDWLEKQLLYDSVALNFGKDVADALMPIVIISQTEQQDLPAKWTAAASVGYTLGESQLEEMDADLGLPERDMEADKAAADEAAQKAADLAAKMAPPGGPPESGEKGSKGTPPKAKPSGKPASGKPSPKGDK</sequence>
<organism evidence="2">
    <name type="scientific">Singulisphaera sp. Ch08</name>
    <dbReference type="NCBI Taxonomy" id="3120278"/>
    <lineage>
        <taxon>Bacteria</taxon>
        <taxon>Pseudomonadati</taxon>
        <taxon>Planctomycetota</taxon>
        <taxon>Planctomycetia</taxon>
        <taxon>Isosphaerales</taxon>
        <taxon>Isosphaeraceae</taxon>
        <taxon>Singulisphaera</taxon>
    </lineage>
</organism>
<gene>
    <name evidence="2" type="ORF">V5E97_06795</name>
</gene>
<dbReference type="InterPro" id="IPR009279">
    <property type="entry name" value="Portal_Mu"/>
</dbReference>
<proteinExistence type="predicted"/>
<feature type="region of interest" description="Disordered" evidence="1">
    <location>
        <begin position="465"/>
        <end position="524"/>
    </location>
</feature>
<feature type="compositionally biased region" description="Basic and acidic residues" evidence="1">
    <location>
        <begin position="465"/>
        <end position="476"/>
    </location>
</feature>
<dbReference type="EMBL" id="CP155447">
    <property type="protein sequence ID" value="XBH05726.1"/>
    <property type="molecule type" value="Genomic_DNA"/>
</dbReference>
<protein>
    <recommendedName>
        <fullName evidence="3">Portal protein</fullName>
    </recommendedName>
</protein>
<evidence type="ECO:0000256" key="1">
    <source>
        <dbReference type="SAM" id="MobiDB-lite"/>
    </source>
</evidence>
<feature type="region of interest" description="Disordered" evidence="1">
    <location>
        <begin position="102"/>
        <end position="121"/>
    </location>
</feature>
<evidence type="ECO:0008006" key="3">
    <source>
        <dbReference type="Google" id="ProtNLM"/>
    </source>
</evidence>